<feature type="region of interest" description="Disordered" evidence="1">
    <location>
        <begin position="1"/>
        <end position="22"/>
    </location>
</feature>
<dbReference type="AlphaFoldDB" id="A0A1V3C9C7"/>
<accession>A0A1V3C9C7</accession>
<evidence type="ECO:0000313" key="4">
    <source>
        <dbReference type="Proteomes" id="UP000189004"/>
    </source>
</evidence>
<name>A0A1V3C9C7_9ACTN</name>
<keyword evidence="4" id="KW-1185">Reference proteome</keyword>
<protein>
    <submittedName>
        <fullName evidence="3">Molecular chaperone</fullName>
    </submittedName>
</protein>
<dbReference type="EMBL" id="MCOK01000001">
    <property type="protein sequence ID" value="OOC57381.1"/>
    <property type="molecule type" value="Genomic_DNA"/>
</dbReference>
<sequence>MRTLVPPEVPEPVETPAPVDTALPPHADAPLLAALRPVSLAETNERAALVTRTCRKYLVPAKLLEPLFAGARDRFGVLTIDGRRSFRYSSTYLDTPGLRTFHDHRQGRRVRFKVRTRTYVDTGTRVFEVKLKGARGVTDKVRTEYAGPPDRLVPATRRFLDDTLLAYGVEPPDTLEACAVTDYRRTTVVALDGEERVTVDTGLVGHRGGWSVRMRPDVVLLEVKTRGGLTSTERGLHGLGFREAGFTKYGATVAALEPRLRGNRWHRAMGACLDRPVPCSPERGAGGPPAAEGNGRWGPGS</sequence>
<dbReference type="CDD" id="cd07750">
    <property type="entry name" value="PolyPPase_VTC_like"/>
    <property type="match status" value="1"/>
</dbReference>
<dbReference type="Proteomes" id="UP000189004">
    <property type="component" value="Unassembled WGS sequence"/>
</dbReference>
<feature type="region of interest" description="Disordered" evidence="1">
    <location>
        <begin position="277"/>
        <end position="301"/>
    </location>
</feature>
<gene>
    <name evidence="3" type="ORF">NOSIN_22345</name>
</gene>
<feature type="domain" description="VTC" evidence="2">
    <location>
        <begin position="52"/>
        <end position="256"/>
    </location>
</feature>
<proteinExistence type="predicted"/>
<reference evidence="4" key="1">
    <citation type="submission" date="2016-08" db="EMBL/GenBank/DDBJ databases">
        <authorList>
            <person name="Tokovenko B."/>
            <person name="Kalinowski J."/>
        </authorList>
    </citation>
    <scope>NUCLEOTIDE SEQUENCE [LARGE SCALE GENOMIC DNA]</scope>
    <source>
        <strain evidence="4">UTMC102</strain>
    </source>
</reference>
<dbReference type="Pfam" id="PF09359">
    <property type="entry name" value="VTC"/>
    <property type="match status" value="1"/>
</dbReference>
<evidence type="ECO:0000313" key="3">
    <source>
        <dbReference type="EMBL" id="OOC57381.1"/>
    </source>
</evidence>
<evidence type="ECO:0000259" key="2">
    <source>
        <dbReference type="Pfam" id="PF09359"/>
    </source>
</evidence>
<dbReference type="STRING" id="501010.NOSIN_22345"/>
<organism evidence="3 4">
    <name type="scientific">Nocardiopsis sinuspersici</name>
    <dbReference type="NCBI Taxonomy" id="501010"/>
    <lineage>
        <taxon>Bacteria</taxon>
        <taxon>Bacillati</taxon>
        <taxon>Actinomycetota</taxon>
        <taxon>Actinomycetes</taxon>
        <taxon>Streptosporangiales</taxon>
        <taxon>Nocardiopsidaceae</taxon>
        <taxon>Nocardiopsis</taxon>
    </lineage>
</organism>
<comment type="caution">
    <text evidence="3">The sequence shown here is derived from an EMBL/GenBank/DDBJ whole genome shotgun (WGS) entry which is preliminary data.</text>
</comment>
<dbReference type="InterPro" id="IPR018966">
    <property type="entry name" value="VTC_domain"/>
</dbReference>
<evidence type="ECO:0000256" key="1">
    <source>
        <dbReference type="SAM" id="MobiDB-lite"/>
    </source>
</evidence>